<feature type="transmembrane region" description="Helical" evidence="9">
    <location>
        <begin position="92"/>
        <end position="113"/>
    </location>
</feature>
<comment type="subcellular location">
    <subcellularLocation>
        <location evidence="1">Membrane</location>
        <topology evidence="1">Multi-pass membrane protein</topology>
    </subcellularLocation>
</comment>
<keyword evidence="2 8" id="KW-0812">Transmembrane</keyword>
<dbReference type="PROSITE" id="PS00237">
    <property type="entry name" value="G_PROTEIN_RECEP_F1_1"/>
    <property type="match status" value="1"/>
</dbReference>
<keyword evidence="6 8" id="KW-0675">Receptor</keyword>
<accession>G5ANG9</accession>
<evidence type="ECO:0000256" key="1">
    <source>
        <dbReference type="ARBA" id="ARBA00004141"/>
    </source>
</evidence>
<keyword evidence="4 8" id="KW-0297">G-protein coupled receptor</keyword>
<dbReference type="Pfam" id="PF13853">
    <property type="entry name" value="7tm_4"/>
    <property type="match status" value="2"/>
</dbReference>
<dbReference type="GO" id="GO:0004984">
    <property type="term" value="F:olfactory receptor activity"/>
    <property type="evidence" value="ECO:0007669"/>
    <property type="project" value="InterPro"/>
</dbReference>
<dbReference type="Gene3D" id="1.20.1070.10">
    <property type="entry name" value="Rhodopsin 7-helix transmembrane proteins"/>
    <property type="match status" value="2"/>
</dbReference>
<dbReference type="FunFam" id="1.20.1070.10:FF:000410">
    <property type="entry name" value="Olfactory receptor 1348"/>
    <property type="match status" value="1"/>
</dbReference>
<dbReference type="PROSITE" id="PS50262">
    <property type="entry name" value="G_PROTEIN_RECEP_F1_2"/>
    <property type="match status" value="2"/>
</dbReference>
<feature type="domain" description="G-protein coupled receptors family 1 profile" evidence="10">
    <location>
        <begin position="72"/>
        <end position="116"/>
    </location>
</feature>
<dbReference type="GO" id="GO:0004930">
    <property type="term" value="F:G protein-coupled receptor activity"/>
    <property type="evidence" value="ECO:0007669"/>
    <property type="project" value="UniProtKB-KW"/>
</dbReference>
<keyword evidence="3 9" id="KW-1133">Transmembrane helix</keyword>
<feature type="transmembrane region" description="Helical" evidence="9">
    <location>
        <begin position="62"/>
        <end position="80"/>
    </location>
</feature>
<dbReference type="SUPFAM" id="SSF81321">
    <property type="entry name" value="Family A G protein-coupled receptor-like"/>
    <property type="match status" value="2"/>
</dbReference>
<name>G5ANG9_HETGA</name>
<dbReference type="InParanoid" id="G5ANG9"/>
<dbReference type="PRINTS" id="PR00237">
    <property type="entry name" value="GPCRRHODOPSN"/>
</dbReference>
<evidence type="ECO:0000256" key="4">
    <source>
        <dbReference type="ARBA" id="ARBA00023040"/>
    </source>
</evidence>
<dbReference type="AlphaFoldDB" id="G5ANG9"/>
<evidence type="ECO:0000313" key="11">
    <source>
        <dbReference type="EMBL" id="EHA98579.1"/>
    </source>
</evidence>
<feature type="domain" description="G-protein coupled receptors family 1 profile" evidence="10">
    <location>
        <begin position="172"/>
        <end position="303"/>
    </location>
</feature>
<evidence type="ECO:0000256" key="2">
    <source>
        <dbReference type="ARBA" id="ARBA00022692"/>
    </source>
</evidence>
<proteinExistence type="inferred from homology"/>
<evidence type="ECO:0000256" key="8">
    <source>
        <dbReference type="RuleBase" id="RU000688"/>
    </source>
</evidence>
<sequence length="303" mass="33972">MKLADLEMRVDVLSSFSLGRKDKRTNRLYHELMESRKTTVSEFLLLGPTDDPEFQPLTFSRFLSIYLVTISGNLMTILAISCDSHLHTPMYLFLVTLSFNDICLSTTSVPHMLVNIRTQDQAASPRSDREFMEARNQTAVSEFILLGLTDDPELQPLIFSLFLSIYLVTVLGNLLMILAISSDSHLHTPMYNFLSNLSLNDICLSTTTVPKMLVNIQAQDQSITHTGCLAQICLVLVFGAFESCLLALMAYDRYMAICHPVGYAVILSTCMCILLTLSSFFISIIDGLLHSLMIRRLAFCAEL</sequence>
<evidence type="ECO:0000256" key="6">
    <source>
        <dbReference type="ARBA" id="ARBA00023170"/>
    </source>
</evidence>
<protein>
    <submittedName>
        <fullName evidence="11">Olfactory receptor 7G1</fullName>
    </submittedName>
</protein>
<evidence type="ECO:0000256" key="5">
    <source>
        <dbReference type="ARBA" id="ARBA00023136"/>
    </source>
</evidence>
<dbReference type="InterPro" id="IPR000276">
    <property type="entry name" value="GPCR_Rhodpsn"/>
</dbReference>
<feature type="transmembrane region" description="Helical" evidence="9">
    <location>
        <begin position="157"/>
        <end position="180"/>
    </location>
</feature>
<evidence type="ECO:0000256" key="9">
    <source>
        <dbReference type="SAM" id="Phobius"/>
    </source>
</evidence>
<evidence type="ECO:0000256" key="7">
    <source>
        <dbReference type="ARBA" id="ARBA00023224"/>
    </source>
</evidence>
<feature type="transmembrane region" description="Helical" evidence="9">
    <location>
        <begin position="228"/>
        <end position="251"/>
    </location>
</feature>
<keyword evidence="5 9" id="KW-0472">Membrane</keyword>
<evidence type="ECO:0000259" key="10">
    <source>
        <dbReference type="PROSITE" id="PS50262"/>
    </source>
</evidence>
<dbReference type="OMA" id="DQSITHT"/>
<dbReference type="PANTHER" id="PTHR48001">
    <property type="entry name" value="OLFACTORY RECEPTOR"/>
    <property type="match status" value="1"/>
</dbReference>
<evidence type="ECO:0000313" key="12">
    <source>
        <dbReference type="Proteomes" id="UP000006813"/>
    </source>
</evidence>
<dbReference type="GO" id="GO:0016020">
    <property type="term" value="C:membrane"/>
    <property type="evidence" value="ECO:0007669"/>
    <property type="project" value="UniProtKB-SubCell"/>
</dbReference>
<keyword evidence="7 8" id="KW-0807">Transducer</keyword>
<reference evidence="11 12" key="1">
    <citation type="journal article" date="2011" name="Nature">
        <title>Genome sequencing reveals insights into physiology and longevity of the naked mole rat.</title>
        <authorList>
            <person name="Kim E.B."/>
            <person name="Fang X."/>
            <person name="Fushan A.A."/>
            <person name="Huang Z."/>
            <person name="Lobanov A.V."/>
            <person name="Han L."/>
            <person name="Marino S.M."/>
            <person name="Sun X."/>
            <person name="Turanov A.A."/>
            <person name="Yang P."/>
            <person name="Yim S.H."/>
            <person name="Zhao X."/>
            <person name="Kasaikina M.V."/>
            <person name="Stoletzki N."/>
            <person name="Peng C."/>
            <person name="Polak P."/>
            <person name="Xiong Z."/>
            <person name="Kiezun A."/>
            <person name="Zhu Y."/>
            <person name="Chen Y."/>
            <person name="Kryukov G.V."/>
            <person name="Zhang Q."/>
            <person name="Peshkin L."/>
            <person name="Yang L."/>
            <person name="Bronson R.T."/>
            <person name="Buffenstein R."/>
            <person name="Wang B."/>
            <person name="Han C."/>
            <person name="Li Q."/>
            <person name="Chen L."/>
            <person name="Zhao W."/>
            <person name="Sunyaev S.R."/>
            <person name="Park T.J."/>
            <person name="Zhang G."/>
            <person name="Wang J."/>
            <person name="Gladyshev V.N."/>
        </authorList>
    </citation>
    <scope>NUCLEOTIDE SEQUENCE [LARGE SCALE GENOMIC DNA]</scope>
</reference>
<feature type="transmembrane region" description="Helical" evidence="9">
    <location>
        <begin position="263"/>
        <end position="289"/>
    </location>
</feature>
<dbReference type="eggNOG" id="ENOG502QVH7">
    <property type="taxonomic scope" value="Eukaryota"/>
</dbReference>
<gene>
    <name evidence="11" type="ORF">GW7_12173</name>
</gene>
<dbReference type="EMBL" id="JH166210">
    <property type="protein sequence ID" value="EHA98579.1"/>
    <property type="molecule type" value="Genomic_DNA"/>
</dbReference>
<evidence type="ECO:0000256" key="3">
    <source>
        <dbReference type="ARBA" id="ARBA00022989"/>
    </source>
</evidence>
<dbReference type="Proteomes" id="UP000006813">
    <property type="component" value="Unassembled WGS sequence"/>
</dbReference>
<organism evidence="11 12">
    <name type="scientific">Heterocephalus glaber</name>
    <name type="common">Naked mole rat</name>
    <dbReference type="NCBI Taxonomy" id="10181"/>
    <lineage>
        <taxon>Eukaryota</taxon>
        <taxon>Metazoa</taxon>
        <taxon>Chordata</taxon>
        <taxon>Craniata</taxon>
        <taxon>Vertebrata</taxon>
        <taxon>Euteleostomi</taxon>
        <taxon>Mammalia</taxon>
        <taxon>Eutheria</taxon>
        <taxon>Euarchontoglires</taxon>
        <taxon>Glires</taxon>
        <taxon>Rodentia</taxon>
        <taxon>Hystricomorpha</taxon>
        <taxon>Bathyergidae</taxon>
        <taxon>Heterocephalus</taxon>
    </lineage>
</organism>
<dbReference type="InterPro" id="IPR000725">
    <property type="entry name" value="Olfact_rcpt"/>
</dbReference>
<dbReference type="InterPro" id="IPR017452">
    <property type="entry name" value="GPCR_Rhodpsn_7TM"/>
</dbReference>
<comment type="similarity">
    <text evidence="8">Belongs to the G-protein coupled receptor 1 family.</text>
</comment>